<accession>A0A9W5MYY2</accession>
<proteinExistence type="predicted"/>
<dbReference type="EMBL" id="ACEO02000009">
    <property type="protein sequence ID" value="EFC51620.1"/>
    <property type="molecule type" value="Genomic_DNA"/>
</dbReference>
<evidence type="ECO:0000313" key="2">
    <source>
        <dbReference type="Proteomes" id="UP000004621"/>
    </source>
</evidence>
<sequence>MTRCVIDQDGLFVEEQYFDDGRASIEAEMPDLAQYQAAQWDGQGWQIIPDYRGCVVFVGEQEQVWDKLGDLPDGISLTPPESANIDGVKSGKLVALNAAAQAFINKHAGIDSVPEFEFASWAIQAAEAKAWQEDKAAPTPVLDGIATARGIPADTLKAAALRKTLAYEQLAAHVAGQRQALQSKIEAAKTQAALDKIVVVFTLPEAV</sequence>
<evidence type="ECO:0000313" key="1">
    <source>
        <dbReference type="EMBL" id="EFC51620.1"/>
    </source>
</evidence>
<dbReference type="AlphaFoldDB" id="A0A9W5MYY2"/>
<protein>
    <submittedName>
        <fullName evidence="1">Uncharacterized protein</fullName>
    </submittedName>
</protein>
<gene>
    <name evidence="1" type="ORF">NEISUBOT_04875</name>
</gene>
<reference evidence="1 2" key="1">
    <citation type="submission" date="2010-01" db="EMBL/GenBank/DDBJ databases">
        <authorList>
            <person name="Weinstock G."/>
            <person name="Sodergren E."/>
            <person name="Clifton S."/>
            <person name="Fulton L."/>
            <person name="Fulton B."/>
            <person name="Courtney L."/>
            <person name="Fronick C."/>
            <person name="Harrison M."/>
            <person name="Strong C."/>
            <person name="Farmer C."/>
            <person name="Delahaunty K."/>
            <person name="Markovic C."/>
            <person name="Hall O."/>
            <person name="Minx P."/>
            <person name="Tomlinson C."/>
            <person name="Mitreva M."/>
            <person name="Nelson J."/>
            <person name="Hou S."/>
            <person name="Wollam A."/>
            <person name="Pepin K.H."/>
            <person name="Johnson M."/>
            <person name="Bhonagiri V."/>
            <person name="Nash W.E."/>
            <person name="Warren W."/>
            <person name="Chinwalla A."/>
            <person name="Mardis E.R."/>
            <person name="Wilson R.K."/>
        </authorList>
    </citation>
    <scope>NUCLEOTIDE SEQUENCE [LARGE SCALE GENOMIC DNA]</scope>
    <source>
        <strain evidence="1 2">NJ9703</strain>
    </source>
</reference>
<name>A0A9W5MYY2_NEISU</name>
<dbReference type="RefSeq" id="WP_004520432.1">
    <property type="nucleotide sequence ID" value="NZ_ACEO02000009.1"/>
</dbReference>
<comment type="caution">
    <text evidence="1">The sequence shown here is derived from an EMBL/GenBank/DDBJ whole genome shotgun (WGS) entry which is preliminary data.</text>
</comment>
<organism evidence="1 2">
    <name type="scientific">Neisseria subflava NJ9703</name>
    <dbReference type="NCBI Taxonomy" id="546268"/>
    <lineage>
        <taxon>Bacteria</taxon>
        <taxon>Pseudomonadati</taxon>
        <taxon>Pseudomonadota</taxon>
        <taxon>Betaproteobacteria</taxon>
        <taxon>Neisseriales</taxon>
        <taxon>Neisseriaceae</taxon>
        <taxon>Neisseria</taxon>
    </lineage>
</organism>
<dbReference type="Proteomes" id="UP000004621">
    <property type="component" value="Unassembled WGS sequence"/>
</dbReference>